<keyword evidence="1" id="KW-1133">Transmembrane helix</keyword>
<protein>
    <submittedName>
        <fullName evidence="2">Uncharacterized protein</fullName>
    </submittedName>
</protein>
<name>A0A3B0PWT4_MYCSY</name>
<organism evidence="2 3">
    <name type="scientific">Mycoplasmopsis synoviae</name>
    <name type="common">Mycoplasma synoviae</name>
    <dbReference type="NCBI Taxonomy" id="2109"/>
    <lineage>
        <taxon>Bacteria</taxon>
        <taxon>Bacillati</taxon>
        <taxon>Mycoplasmatota</taxon>
        <taxon>Mycoplasmoidales</taxon>
        <taxon>Metamycoplasmataceae</taxon>
        <taxon>Mycoplasmopsis</taxon>
    </lineage>
</organism>
<evidence type="ECO:0000313" key="2">
    <source>
        <dbReference type="EMBL" id="SYV93563.1"/>
    </source>
</evidence>
<dbReference type="Proteomes" id="UP000259328">
    <property type="component" value="Chromosome"/>
</dbReference>
<dbReference type="EMBL" id="LS991953">
    <property type="protein sequence ID" value="SYV93563.1"/>
    <property type="molecule type" value="Genomic_DNA"/>
</dbReference>
<sequence length="152" mass="17027">MVAAIDTNSMSRIDKVALFNSLFGSKLTNPNDFTEGVLKTNGYSDFEIAKFINPNFNQNDRNAIYDNYHQTINNPDGAINKFLAAYNDMPYVIVASNLDAKNIELSFTTITANTVKVIITFVSIIFFITSIVILIIFSTILINENTKNIAIW</sequence>
<proteinExistence type="predicted"/>
<feature type="transmembrane region" description="Helical" evidence="1">
    <location>
        <begin position="117"/>
        <end position="142"/>
    </location>
</feature>
<evidence type="ECO:0000256" key="1">
    <source>
        <dbReference type="SAM" id="Phobius"/>
    </source>
</evidence>
<keyword evidence="1" id="KW-0812">Transmembrane</keyword>
<keyword evidence="1" id="KW-0472">Membrane</keyword>
<gene>
    <name evidence="2" type="ORF">NCTC10124_01317</name>
</gene>
<feature type="non-terminal residue" evidence="2">
    <location>
        <position position="152"/>
    </location>
</feature>
<evidence type="ECO:0000313" key="3">
    <source>
        <dbReference type="Proteomes" id="UP000259328"/>
    </source>
</evidence>
<dbReference type="AlphaFoldDB" id="A0A3B0PWT4"/>
<reference evidence="3" key="1">
    <citation type="submission" date="2018-06" db="EMBL/GenBank/DDBJ databases">
        <authorList>
            <consortium name="Pathogen Informatics"/>
        </authorList>
    </citation>
    <scope>NUCLEOTIDE SEQUENCE [LARGE SCALE GENOMIC DNA]</scope>
    <source>
        <strain evidence="3">NCTC10124</strain>
    </source>
</reference>
<accession>A0A3B0PWT4</accession>